<protein>
    <submittedName>
        <fullName evidence="4">Urokinase-type plasminogen activator</fullName>
    </submittedName>
</protein>
<feature type="signal peptide" evidence="2">
    <location>
        <begin position="1"/>
        <end position="23"/>
    </location>
</feature>
<dbReference type="OMA" id="HICITGD"/>
<dbReference type="VEuPathDB" id="VectorBase:CQUJHB011113"/>
<organism>
    <name type="scientific">Culex quinquefasciatus</name>
    <name type="common">Southern house mosquito</name>
    <name type="synonym">Culex pungens</name>
    <dbReference type="NCBI Taxonomy" id="7176"/>
    <lineage>
        <taxon>Eukaryota</taxon>
        <taxon>Metazoa</taxon>
        <taxon>Ecdysozoa</taxon>
        <taxon>Arthropoda</taxon>
        <taxon>Hexapoda</taxon>
        <taxon>Insecta</taxon>
        <taxon>Pterygota</taxon>
        <taxon>Neoptera</taxon>
        <taxon>Endopterygota</taxon>
        <taxon>Diptera</taxon>
        <taxon>Nematocera</taxon>
        <taxon>Culicoidea</taxon>
        <taxon>Culicidae</taxon>
        <taxon>Culicinae</taxon>
        <taxon>Culicini</taxon>
        <taxon>Culex</taxon>
        <taxon>Culex</taxon>
    </lineage>
</organism>
<dbReference type="CDD" id="cd00190">
    <property type="entry name" value="Tryp_SPc"/>
    <property type="match status" value="1"/>
</dbReference>
<dbReference type="eggNOG" id="KOG3627">
    <property type="taxonomic scope" value="Eukaryota"/>
</dbReference>
<dbReference type="Pfam" id="PF00089">
    <property type="entry name" value="Trypsin"/>
    <property type="match status" value="1"/>
</dbReference>
<evidence type="ECO:0000313" key="5">
    <source>
        <dbReference type="EnsemblMetazoa" id="CPIJ002131-PA"/>
    </source>
</evidence>
<evidence type="ECO:0000313" key="6">
    <source>
        <dbReference type="Proteomes" id="UP000002320"/>
    </source>
</evidence>
<dbReference type="SMART" id="SM00020">
    <property type="entry name" value="Tryp_SPc"/>
    <property type="match status" value="1"/>
</dbReference>
<dbReference type="InParanoid" id="B0W3W5"/>
<keyword evidence="4" id="KW-0418">Kinase</keyword>
<dbReference type="GO" id="GO:0006508">
    <property type="term" value="P:proteolysis"/>
    <property type="evidence" value="ECO:0007669"/>
    <property type="project" value="InterPro"/>
</dbReference>
<dbReference type="PROSITE" id="PS50240">
    <property type="entry name" value="TRYPSIN_DOM"/>
    <property type="match status" value="1"/>
</dbReference>
<feature type="chain" id="PRO_5011407386" evidence="2">
    <location>
        <begin position="24"/>
        <end position="282"/>
    </location>
</feature>
<feature type="domain" description="Peptidase S1" evidence="3">
    <location>
        <begin position="54"/>
        <end position="268"/>
    </location>
</feature>
<sequence length="282" mass="30460">MDTNKALIISVFGLLATVASVIGSDTAYNARVVKLQVPAELPSIEPGDFLSGLISGGQAVNANDIPYVVGVINQVSLTTRWDSTSVTVYLGASNMTDIADIVSADALIIHDGFYPGINTNDIALLRLNRAVFPTPRVRPVRLPNLRQMGSLFTNQIGAMSGWGSQHVNSPEMFPLNELRRVFLPLMDNEVCLERFPGLITDNHICAAADIGSPCQGDYGGPLTVPDPDGGTTQVGIFSFLSNYGCSSGWPAVFTRITPYLQWIERNSDVTILNNFEYCGCEI</sequence>
<reference evidence="4" key="1">
    <citation type="submission" date="2007-03" db="EMBL/GenBank/DDBJ databases">
        <title>Annotation of Culex pipiens quinquefasciatus.</title>
        <authorList>
            <consortium name="The Broad Institute Genome Sequencing Platform"/>
            <person name="Atkinson P.W."/>
            <person name="Hemingway J."/>
            <person name="Christensen B.M."/>
            <person name="Higgs S."/>
            <person name="Kodira C."/>
            <person name="Hannick L."/>
            <person name="Megy K."/>
            <person name="O'Leary S."/>
            <person name="Pearson M."/>
            <person name="Haas B.J."/>
            <person name="Mauceli E."/>
            <person name="Wortman J.R."/>
            <person name="Lee N.H."/>
            <person name="Guigo R."/>
            <person name="Stanke M."/>
            <person name="Alvarado L."/>
            <person name="Amedeo P."/>
            <person name="Antoine C.H."/>
            <person name="Arensburger P."/>
            <person name="Bidwell S.L."/>
            <person name="Crawford M."/>
            <person name="Camaro F."/>
            <person name="Devon K."/>
            <person name="Engels R."/>
            <person name="Hammond M."/>
            <person name="Howarth C."/>
            <person name="Koehrsen M."/>
            <person name="Lawson D."/>
            <person name="Montgomery P."/>
            <person name="Nene V."/>
            <person name="Nusbaum C."/>
            <person name="Puiu D."/>
            <person name="Romero-Severson J."/>
            <person name="Severson D.W."/>
            <person name="Shumway M."/>
            <person name="Sisk P."/>
            <person name="Stolte C."/>
            <person name="Zeng Q."/>
            <person name="Eisenstadt E."/>
            <person name="Fraser-Liggett C."/>
            <person name="Strausberg R."/>
            <person name="Galagan J."/>
            <person name="Birren B."/>
            <person name="Collins F.H."/>
        </authorList>
    </citation>
    <scope>NUCLEOTIDE SEQUENCE [LARGE SCALE GENOMIC DNA]</scope>
    <source>
        <strain evidence="4">JHB</strain>
    </source>
</reference>
<evidence type="ECO:0000313" key="4">
    <source>
        <dbReference type="EMBL" id="EDS32262.1"/>
    </source>
</evidence>
<dbReference type="GO" id="GO:0004252">
    <property type="term" value="F:serine-type endopeptidase activity"/>
    <property type="evidence" value="ECO:0007669"/>
    <property type="project" value="InterPro"/>
</dbReference>
<dbReference type="VEuPathDB" id="VectorBase:CPIJ002131"/>
<accession>B0W3W5</accession>
<dbReference type="Gene3D" id="2.40.10.10">
    <property type="entry name" value="Trypsin-like serine proteases"/>
    <property type="match status" value="2"/>
</dbReference>
<gene>
    <name evidence="5" type="primary">6032874</name>
    <name evidence="4" type="ORF">CpipJ_CPIJ002131</name>
</gene>
<dbReference type="KEGG" id="cqu:CpipJ_CPIJ002131"/>
<evidence type="ECO:0000256" key="2">
    <source>
        <dbReference type="SAM" id="SignalP"/>
    </source>
</evidence>
<dbReference type="Proteomes" id="UP000002320">
    <property type="component" value="Unassembled WGS sequence"/>
</dbReference>
<dbReference type="STRING" id="7176.B0W3W5"/>
<keyword evidence="2" id="KW-0732">Signal</keyword>
<name>B0W3W5_CULQU</name>
<dbReference type="PANTHER" id="PTHR24260:SF134">
    <property type="entry name" value="AT07769P-RELATED"/>
    <property type="match status" value="1"/>
</dbReference>
<keyword evidence="6" id="KW-1185">Reference proteome</keyword>
<dbReference type="InterPro" id="IPR009003">
    <property type="entry name" value="Peptidase_S1_PA"/>
</dbReference>
<comment type="similarity">
    <text evidence="1">Belongs to the peptidase S1 family. CLIP subfamily.</text>
</comment>
<dbReference type="EnsemblMetazoa" id="CPIJ002131-RA">
    <property type="protein sequence ID" value="CPIJ002131-PA"/>
    <property type="gene ID" value="CPIJ002131"/>
</dbReference>
<evidence type="ECO:0000259" key="3">
    <source>
        <dbReference type="PROSITE" id="PS50240"/>
    </source>
</evidence>
<dbReference type="HOGENOM" id="CLU_006842_7_6_1"/>
<keyword evidence="4" id="KW-0808">Transferase</keyword>
<dbReference type="OrthoDB" id="5565075at2759"/>
<dbReference type="InterPro" id="IPR043504">
    <property type="entry name" value="Peptidase_S1_PA_chymotrypsin"/>
</dbReference>
<dbReference type="PANTHER" id="PTHR24260">
    <property type="match status" value="1"/>
</dbReference>
<dbReference type="GO" id="GO:0016301">
    <property type="term" value="F:kinase activity"/>
    <property type="evidence" value="ECO:0007669"/>
    <property type="project" value="UniProtKB-KW"/>
</dbReference>
<dbReference type="SUPFAM" id="SSF50494">
    <property type="entry name" value="Trypsin-like serine proteases"/>
    <property type="match status" value="1"/>
</dbReference>
<dbReference type="EMBL" id="DS231833">
    <property type="protein sequence ID" value="EDS32262.1"/>
    <property type="molecule type" value="Genomic_DNA"/>
</dbReference>
<dbReference type="InterPro" id="IPR051333">
    <property type="entry name" value="CLIP_Serine_Protease"/>
</dbReference>
<dbReference type="InterPro" id="IPR001254">
    <property type="entry name" value="Trypsin_dom"/>
</dbReference>
<proteinExistence type="inferred from homology"/>
<evidence type="ECO:0000256" key="1">
    <source>
        <dbReference type="ARBA" id="ARBA00024195"/>
    </source>
</evidence>
<reference evidence="5" key="2">
    <citation type="submission" date="2020-05" db="UniProtKB">
        <authorList>
            <consortium name="EnsemblMetazoa"/>
        </authorList>
    </citation>
    <scope>IDENTIFICATION</scope>
    <source>
        <strain evidence="5">JHB</strain>
    </source>
</reference>
<dbReference type="AlphaFoldDB" id="B0W3W5"/>